<comment type="miscellaneous">
    <text evidence="9">This enzyme catalyzes only one turnover and therefore is not strictly catalytic. According to one definition, an enzyme is a biocatalyst that acts repeatedly and over many reaction cycles.</text>
</comment>
<feature type="domain" description="Methylguanine DNA methyltransferase ribonuclease-like" evidence="11">
    <location>
        <begin position="4"/>
        <end position="75"/>
    </location>
</feature>
<dbReference type="GO" id="GO:0003908">
    <property type="term" value="F:methylated-DNA-[protein]-cysteine S-methyltransferase activity"/>
    <property type="evidence" value="ECO:0007669"/>
    <property type="project" value="UniProtKB-UniRule"/>
</dbReference>
<keyword evidence="7 9" id="KW-0234">DNA repair</keyword>
<dbReference type="InterPro" id="IPR036217">
    <property type="entry name" value="MethylDNA_cys_MeTrfase_DNAb"/>
</dbReference>
<evidence type="ECO:0000313" key="12">
    <source>
        <dbReference type="EMBL" id="KEQ12656.1"/>
    </source>
</evidence>
<dbReference type="RefSeq" id="WP_034878003.1">
    <property type="nucleotide sequence ID" value="NZ_JOKG01000004.1"/>
</dbReference>
<keyword evidence="3 9" id="KW-0963">Cytoplasm</keyword>
<comment type="caution">
    <text evidence="12">The sequence shown here is derived from an EMBL/GenBank/DDBJ whole genome shotgun (WGS) entry which is preliminary data.</text>
</comment>
<dbReference type="GO" id="GO:0005737">
    <property type="term" value="C:cytoplasm"/>
    <property type="evidence" value="ECO:0007669"/>
    <property type="project" value="UniProtKB-SubCell"/>
</dbReference>
<dbReference type="PROSITE" id="PS00374">
    <property type="entry name" value="MGMT"/>
    <property type="match status" value="1"/>
</dbReference>
<organism evidence="12 13">
    <name type="scientific">Endozoicomonas montiporae</name>
    <dbReference type="NCBI Taxonomy" id="1027273"/>
    <lineage>
        <taxon>Bacteria</taxon>
        <taxon>Pseudomonadati</taxon>
        <taxon>Pseudomonadota</taxon>
        <taxon>Gammaproteobacteria</taxon>
        <taxon>Oceanospirillales</taxon>
        <taxon>Endozoicomonadaceae</taxon>
        <taxon>Endozoicomonas</taxon>
    </lineage>
</organism>
<evidence type="ECO:0000256" key="6">
    <source>
        <dbReference type="ARBA" id="ARBA00022763"/>
    </source>
</evidence>
<dbReference type="InterPro" id="IPR036631">
    <property type="entry name" value="MGMT_N_sf"/>
</dbReference>
<comment type="catalytic activity">
    <reaction evidence="8 9">
        <text>a 6-O-methyl-2'-deoxyguanosine in DNA + L-cysteinyl-[protein] = S-methyl-L-cysteinyl-[protein] + a 2'-deoxyguanosine in DNA</text>
        <dbReference type="Rhea" id="RHEA:24000"/>
        <dbReference type="Rhea" id="RHEA-COMP:10131"/>
        <dbReference type="Rhea" id="RHEA-COMP:10132"/>
        <dbReference type="Rhea" id="RHEA-COMP:11367"/>
        <dbReference type="Rhea" id="RHEA-COMP:11368"/>
        <dbReference type="ChEBI" id="CHEBI:29950"/>
        <dbReference type="ChEBI" id="CHEBI:82612"/>
        <dbReference type="ChEBI" id="CHEBI:85445"/>
        <dbReference type="ChEBI" id="CHEBI:85448"/>
        <dbReference type="EC" id="2.1.1.63"/>
    </reaction>
</comment>
<evidence type="ECO:0000259" key="11">
    <source>
        <dbReference type="Pfam" id="PF02870"/>
    </source>
</evidence>
<comment type="catalytic activity">
    <reaction evidence="1 9">
        <text>a 4-O-methyl-thymidine in DNA + L-cysteinyl-[protein] = a thymidine in DNA + S-methyl-L-cysteinyl-[protein]</text>
        <dbReference type="Rhea" id="RHEA:53428"/>
        <dbReference type="Rhea" id="RHEA-COMP:10131"/>
        <dbReference type="Rhea" id="RHEA-COMP:10132"/>
        <dbReference type="Rhea" id="RHEA-COMP:13555"/>
        <dbReference type="Rhea" id="RHEA-COMP:13556"/>
        <dbReference type="ChEBI" id="CHEBI:29950"/>
        <dbReference type="ChEBI" id="CHEBI:82612"/>
        <dbReference type="ChEBI" id="CHEBI:137386"/>
        <dbReference type="ChEBI" id="CHEBI:137387"/>
        <dbReference type="EC" id="2.1.1.63"/>
    </reaction>
</comment>
<dbReference type="HAMAP" id="MF_00772">
    <property type="entry name" value="OGT"/>
    <property type="match status" value="1"/>
</dbReference>
<evidence type="ECO:0000256" key="3">
    <source>
        <dbReference type="ARBA" id="ARBA00022490"/>
    </source>
</evidence>
<keyword evidence="4 9" id="KW-0489">Methyltransferase</keyword>
<gene>
    <name evidence="12" type="ORF">GZ77_19365</name>
</gene>
<dbReference type="SUPFAM" id="SSF46767">
    <property type="entry name" value="Methylated DNA-protein cysteine methyltransferase, C-terminal domain"/>
    <property type="match status" value="1"/>
</dbReference>
<name>A0A081N2I3_9GAMM</name>
<keyword evidence="5 9" id="KW-0808">Transferase</keyword>
<dbReference type="InterPro" id="IPR008332">
    <property type="entry name" value="MethylG_MeTrfase_N"/>
</dbReference>
<dbReference type="GO" id="GO:0006307">
    <property type="term" value="P:DNA alkylation repair"/>
    <property type="evidence" value="ECO:0007669"/>
    <property type="project" value="UniProtKB-UniRule"/>
</dbReference>
<evidence type="ECO:0000313" key="13">
    <source>
        <dbReference type="Proteomes" id="UP000028006"/>
    </source>
</evidence>
<evidence type="ECO:0000256" key="7">
    <source>
        <dbReference type="ARBA" id="ARBA00023204"/>
    </source>
</evidence>
<dbReference type="EC" id="2.1.1.63" evidence="9"/>
<protein>
    <recommendedName>
        <fullName evidence="9">Methylated-DNA--protein-cysteine methyltransferase</fullName>
        <ecNumber evidence="9">2.1.1.63</ecNumber>
    </recommendedName>
    <alternativeName>
        <fullName evidence="9">6-O-methylguanine-DNA methyltransferase</fullName>
        <shortName evidence="9">MGMT</shortName>
    </alternativeName>
    <alternativeName>
        <fullName evidence="9">O-6-methylguanine-DNA-alkyltransferase</fullName>
    </alternativeName>
</protein>
<evidence type="ECO:0000259" key="10">
    <source>
        <dbReference type="Pfam" id="PF01035"/>
    </source>
</evidence>
<evidence type="ECO:0000256" key="5">
    <source>
        <dbReference type="ARBA" id="ARBA00022679"/>
    </source>
</evidence>
<comment type="similarity">
    <text evidence="2 9">Belongs to the MGMT family.</text>
</comment>
<evidence type="ECO:0000256" key="1">
    <source>
        <dbReference type="ARBA" id="ARBA00001286"/>
    </source>
</evidence>
<comment type="function">
    <text evidence="9">Involved in the cellular defense against the biological effects of O6-methylguanine (O6-MeG) and O4-methylthymine (O4-MeT) in DNA. Repairs the methylated nucleobase in DNA by stoichiometrically transferring the methyl group to a cysteine residue in the enzyme. This is a suicide reaction: the enzyme is irreversibly inactivated.</text>
</comment>
<keyword evidence="13" id="KW-1185">Reference proteome</keyword>
<evidence type="ECO:0000256" key="4">
    <source>
        <dbReference type="ARBA" id="ARBA00022603"/>
    </source>
</evidence>
<dbReference type="PANTHER" id="PTHR10815">
    <property type="entry name" value="METHYLATED-DNA--PROTEIN-CYSTEINE METHYLTRANSFERASE"/>
    <property type="match status" value="1"/>
</dbReference>
<reference evidence="12 13" key="1">
    <citation type="submission" date="2014-06" db="EMBL/GenBank/DDBJ databases">
        <title>Whole Genome Sequences of Three Symbiotic Endozoicomonas Bacteria.</title>
        <authorList>
            <person name="Neave M.J."/>
            <person name="Apprill A."/>
            <person name="Voolstra C.R."/>
        </authorList>
    </citation>
    <scope>NUCLEOTIDE SEQUENCE [LARGE SCALE GENOMIC DNA]</scope>
    <source>
        <strain evidence="12 13">LMG 24815</strain>
    </source>
</reference>
<dbReference type="Pfam" id="PF02870">
    <property type="entry name" value="Methyltransf_1N"/>
    <property type="match status" value="1"/>
</dbReference>
<dbReference type="Gene3D" id="3.30.160.70">
    <property type="entry name" value="Methylated DNA-protein cysteine methyltransferase domain"/>
    <property type="match status" value="1"/>
</dbReference>
<dbReference type="SUPFAM" id="SSF53155">
    <property type="entry name" value="Methylated DNA-protein cysteine methyltransferase domain"/>
    <property type="match status" value="1"/>
</dbReference>
<dbReference type="Pfam" id="PF01035">
    <property type="entry name" value="DNA_binding_1"/>
    <property type="match status" value="1"/>
</dbReference>
<accession>A0A081N2I3</accession>
<proteinExistence type="inferred from homology"/>
<dbReference type="NCBIfam" id="TIGR00589">
    <property type="entry name" value="ogt"/>
    <property type="match status" value="1"/>
</dbReference>
<feature type="domain" description="Methylated-DNA-[protein]-cysteine S-methyltransferase DNA binding" evidence="10">
    <location>
        <begin position="80"/>
        <end position="158"/>
    </location>
</feature>
<evidence type="ECO:0000256" key="9">
    <source>
        <dbReference type="HAMAP-Rule" id="MF_00772"/>
    </source>
</evidence>
<dbReference type="EMBL" id="JOKG01000004">
    <property type="protein sequence ID" value="KEQ12656.1"/>
    <property type="molecule type" value="Genomic_DNA"/>
</dbReference>
<feature type="active site" description="Nucleophile; methyl group acceptor" evidence="9">
    <location>
        <position position="130"/>
    </location>
</feature>
<dbReference type="eggNOG" id="COG0350">
    <property type="taxonomic scope" value="Bacteria"/>
</dbReference>
<dbReference type="InterPro" id="IPR023546">
    <property type="entry name" value="MGMT"/>
</dbReference>
<sequence length="159" mass="17619">MTLFHKYLNTPVGRFKLVADQEHLLAGYWVQSADDRSSFDLSQLSDEHPILNRAGIEMQEYMQGKRRSFDVPVKPEGTLFQKQVWQKLLEIPYGATVSYSELASSINNPKASRAVGAAVGKNPLLVFIPCHRVIGSSGALTGYAGGLEAKKWLLTLENP</sequence>
<dbReference type="InterPro" id="IPR001497">
    <property type="entry name" value="MethylDNA_cys_MeTrfase_AS"/>
</dbReference>
<dbReference type="Proteomes" id="UP000028006">
    <property type="component" value="Unassembled WGS sequence"/>
</dbReference>
<dbReference type="GO" id="GO:0032259">
    <property type="term" value="P:methylation"/>
    <property type="evidence" value="ECO:0007669"/>
    <property type="project" value="UniProtKB-KW"/>
</dbReference>
<dbReference type="InterPro" id="IPR014048">
    <property type="entry name" value="MethylDNA_cys_MeTrfase_DNA-bd"/>
</dbReference>
<keyword evidence="6 9" id="KW-0227">DNA damage</keyword>
<dbReference type="InterPro" id="IPR036388">
    <property type="entry name" value="WH-like_DNA-bd_sf"/>
</dbReference>
<evidence type="ECO:0000256" key="2">
    <source>
        <dbReference type="ARBA" id="ARBA00008711"/>
    </source>
</evidence>
<comment type="subcellular location">
    <subcellularLocation>
        <location evidence="9">Cytoplasm</location>
    </subcellularLocation>
</comment>
<dbReference type="PANTHER" id="PTHR10815:SF5">
    <property type="entry name" value="METHYLATED-DNA--PROTEIN-CYSTEINE METHYLTRANSFERASE"/>
    <property type="match status" value="1"/>
</dbReference>
<dbReference type="Gene3D" id="1.10.10.10">
    <property type="entry name" value="Winged helix-like DNA-binding domain superfamily/Winged helix DNA-binding domain"/>
    <property type="match status" value="1"/>
</dbReference>
<dbReference type="AlphaFoldDB" id="A0A081N2I3"/>
<dbReference type="CDD" id="cd06445">
    <property type="entry name" value="ATase"/>
    <property type="match status" value="1"/>
</dbReference>
<dbReference type="FunFam" id="1.10.10.10:FF:000214">
    <property type="entry name" value="Methylated-DNA--protein-cysteine methyltransferase"/>
    <property type="match status" value="1"/>
</dbReference>
<evidence type="ECO:0000256" key="8">
    <source>
        <dbReference type="ARBA" id="ARBA00049348"/>
    </source>
</evidence>